<gene>
    <name evidence="2" type="ORF">JFN88_05530</name>
</gene>
<protein>
    <submittedName>
        <fullName evidence="2">Copper amine oxidase N-terminal domain-containing protein</fullName>
    </submittedName>
</protein>
<evidence type="ECO:0000313" key="3">
    <source>
        <dbReference type="Proteomes" id="UP000640274"/>
    </source>
</evidence>
<dbReference type="Pfam" id="PF07833">
    <property type="entry name" value="Cu_amine_oxidN1"/>
    <property type="match status" value="1"/>
</dbReference>
<dbReference type="Proteomes" id="UP000640274">
    <property type="component" value="Unassembled WGS sequence"/>
</dbReference>
<feature type="domain" description="Copper amine oxidase-like N-terminal" evidence="1">
    <location>
        <begin position="21"/>
        <end position="127"/>
    </location>
</feature>
<evidence type="ECO:0000259" key="1">
    <source>
        <dbReference type="Pfam" id="PF07833"/>
    </source>
</evidence>
<dbReference type="AlphaFoldDB" id="A0A934IWW0"/>
<dbReference type="SUPFAM" id="SSF55383">
    <property type="entry name" value="Copper amine oxidase, domain N"/>
    <property type="match status" value="1"/>
</dbReference>
<sequence>MLLMVVQPQAYAAPSSIRIYIDGTELQTDQGAATINYRTLVPLRAIFEALDAKVTWNNNTQTVVARKNGVTVTLTIGSKIATIDDQTVYMDVAARTLNNRTLVPVRFVSEALGEEVIWDEASKNVYIKTSSKTYAPSNVSATVAGQQGDGRDIEVNFSKARDEANLDHYRIYVVKSRNASSFTVGKALSQSSSNYTVVSKDGRDKKQTLYSNSRDTDGDYITSNQAYAVFVLAVGNGDQAALSQPSSYVTLSSNQAAASNVQVNIISSYGDGRDLSISFNKAQNDNYVSNYRVFVVKTQDVNNFNATAATNVSSSNYTTVYKTGSSNLSVSLGSSARDTSGDSIRTGVSYRAFVLAVTNNSGQQASQLSAGSSVFNLSTTNTAPTVPVVSSVDNSNSYGDGRDLMVKFNRSSDESKVGSYRIFAVKSSQSGNFNLSTANDVKSSNYTTANKNGSNQSVALGSGTKDVQGNVLKRGESYRFFVMAVGNTNAGFNNSLSSSSGLVTLSLLPSVSVISNLRVSDDSDYGDGRDLTVSFNKPSDEWNISHYRIIVVKASDSSSFNLTAANNLSSSNYTTIYSTNSSTQTTSLASSARDSSGEYIRSGVAYRVFVLSVSNNSYSTANNLSSNSSSITLKESSNISAPSINKAEDISDYGDGRDLRVSFNRSSDESKVSSYRIFVVNLSRGSSSFSLQNANNVSYGNYMDVYKNGTNQSITLNASSRDTLGYLITSGQQYRVYVMAIGNDRANYQNALSSASSSLTLTNNFGSSAVSDLKASDVSDYGDGRDLLVSFNKASDESRINHYRILVVKSANADRFTLDQANAVSITNSTVVSKTGANISTILSSDAKDVDGAAIRNGVSYRMFVLTVNDGSLAGSNALSTASAAITLSNNSVTAPTGVAAASANTYGDTRDLEVTFSKPSNESNITEYRILVVRADQANTFNLLTANNVSSANYTVASRQGSVPKTSLSKTARDVQGNSIVQNVNYQVFVLAVGDTRISSGNALSNSSNTIMLTDLSATPAVITNVQDAGNNGNGPSLSVSFNKSDNESNLAYYAVLVVPSGRADSFRLSDANALSASRYTQVSKTGGSNSVVLPSSTLDVDGNVLRSGVSYRVFILSIADGRSVTVNALSAPSTDIVLS</sequence>
<evidence type="ECO:0000313" key="2">
    <source>
        <dbReference type="EMBL" id="MBJ6360782.1"/>
    </source>
</evidence>
<dbReference type="EMBL" id="JAELUP010000013">
    <property type="protein sequence ID" value="MBJ6360782.1"/>
    <property type="molecule type" value="Genomic_DNA"/>
</dbReference>
<comment type="caution">
    <text evidence="2">The sequence shown here is derived from an EMBL/GenBank/DDBJ whole genome shotgun (WGS) entry which is preliminary data.</text>
</comment>
<proteinExistence type="predicted"/>
<accession>A0A934IWW0</accession>
<dbReference type="InterPro" id="IPR012854">
    <property type="entry name" value="Cu_amine_oxidase-like_N"/>
</dbReference>
<dbReference type="InterPro" id="IPR036582">
    <property type="entry name" value="Mao_N_sf"/>
</dbReference>
<organism evidence="2 3">
    <name type="scientific">Paenibacillus roseus</name>
    <dbReference type="NCBI Taxonomy" id="2798579"/>
    <lineage>
        <taxon>Bacteria</taxon>
        <taxon>Bacillati</taxon>
        <taxon>Bacillota</taxon>
        <taxon>Bacilli</taxon>
        <taxon>Bacillales</taxon>
        <taxon>Paenibacillaceae</taxon>
        <taxon>Paenibacillus</taxon>
    </lineage>
</organism>
<reference evidence="2" key="1">
    <citation type="submission" date="2020-12" db="EMBL/GenBank/DDBJ databases">
        <authorList>
            <person name="Huq M.A."/>
        </authorList>
    </citation>
    <scope>NUCLEOTIDE SEQUENCE</scope>
    <source>
        <strain evidence="2">MAHUQ-46</strain>
    </source>
</reference>
<name>A0A934IWW0_9BACL</name>
<keyword evidence="3" id="KW-1185">Reference proteome</keyword>
<dbReference type="Gene3D" id="3.30.457.10">
    <property type="entry name" value="Copper amine oxidase-like, N-terminal domain"/>
    <property type="match status" value="1"/>
</dbReference>